<evidence type="ECO:0000256" key="3">
    <source>
        <dbReference type="ARBA" id="ARBA00022679"/>
    </source>
</evidence>
<dbReference type="InterPro" id="IPR024551">
    <property type="entry name" value="AspAT_Ic"/>
</dbReference>
<name>A0AA36FQ76_9BILA</name>
<dbReference type="PANTHER" id="PTHR43799">
    <property type="entry name" value="AMINOTRANSFERASE, PUTATIVE-RELATED"/>
    <property type="match status" value="1"/>
</dbReference>
<comment type="caution">
    <text evidence="8">The sequence shown here is derived from an EMBL/GenBank/DDBJ whole genome shotgun (WGS) entry which is preliminary data.</text>
</comment>
<feature type="transmembrane region" description="Helical" evidence="7">
    <location>
        <begin position="508"/>
        <end position="527"/>
    </location>
</feature>
<accession>A0AA36FQ76</accession>
<dbReference type="Gene3D" id="3.40.640.10">
    <property type="entry name" value="Type I PLP-dependent aspartate aminotransferase-like (Major domain)"/>
    <property type="match status" value="1"/>
</dbReference>
<dbReference type="InterPro" id="IPR015421">
    <property type="entry name" value="PyrdxlP-dep_Trfase_major"/>
</dbReference>
<dbReference type="AlphaFoldDB" id="A0AA36FQ76"/>
<evidence type="ECO:0000313" key="9">
    <source>
        <dbReference type="Proteomes" id="UP001177023"/>
    </source>
</evidence>
<dbReference type="InterPro" id="IPR015422">
    <property type="entry name" value="PyrdxlP-dep_Trfase_small"/>
</dbReference>
<evidence type="ECO:0000256" key="5">
    <source>
        <dbReference type="ARBA" id="ARBA00022989"/>
    </source>
</evidence>
<keyword evidence="5 7" id="KW-1133">Transmembrane helix</keyword>
<gene>
    <name evidence="8" type="ORF">MSPICULIGERA_LOCUS179</name>
</gene>
<comment type="subcellular location">
    <subcellularLocation>
        <location evidence="1">Cell membrane</location>
        <topology evidence="1">Multi-pass membrane protein</topology>
    </subcellularLocation>
</comment>
<dbReference type="GO" id="GO:0016758">
    <property type="term" value="F:hexosyltransferase activity"/>
    <property type="evidence" value="ECO:0007669"/>
    <property type="project" value="InterPro"/>
</dbReference>
<dbReference type="EMBL" id="CATQJA010000012">
    <property type="protein sequence ID" value="CAJ0557421.1"/>
    <property type="molecule type" value="Genomic_DNA"/>
</dbReference>
<evidence type="ECO:0000256" key="7">
    <source>
        <dbReference type="SAM" id="Phobius"/>
    </source>
</evidence>
<feature type="transmembrane region" description="Helical" evidence="7">
    <location>
        <begin position="626"/>
        <end position="646"/>
    </location>
</feature>
<dbReference type="PANTHER" id="PTHR43799:SF1">
    <property type="entry name" value="ASPARTATE AMINOTRANSFERASE"/>
    <property type="match status" value="1"/>
</dbReference>
<dbReference type="SUPFAM" id="SSF53383">
    <property type="entry name" value="PLP-dependent transferases"/>
    <property type="match status" value="1"/>
</dbReference>
<dbReference type="Pfam" id="PF12897">
    <property type="entry name" value="Asp_aminotransf"/>
    <property type="match status" value="2"/>
</dbReference>
<dbReference type="InterPro" id="IPR018584">
    <property type="entry name" value="GT87"/>
</dbReference>
<protein>
    <submittedName>
        <fullName evidence="8">Uncharacterized protein</fullName>
    </submittedName>
</protein>
<feature type="transmembrane region" description="Helical" evidence="7">
    <location>
        <begin position="403"/>
        <end position="426"/>
    </location>
</feature>
<keyword evidence="3" id="KW-0808">Transferase</keyword>
<feature type="transmembrane region" description="Helical" evidence="7">
    <location>
        <begin position="459"/>
        <end position="477"/>
    </location>
</feature>
<keyword evidence="2" id="KW-1003">Cell membrane</keyword>
<organism evidence="8 9">
    <name type="scientific">Mesorhabditis spiculigera</name>
    <dbReference type="NCBI Taxonomy" id="96644"/>
    <lineage>
        <taxon>Eukaryota</taxon>
        <taxon>Metazoa</taxon>
        <taxon>Ecdysozoa</taxon>
        <taxon>Nematoda</taxon>
        <taxon>Chromadorea</taxon>
        <taxon>Rhabditida</taxon>
        <taxon>Rhabditina</taxon>
        <taxon>Rhabditomorpha</taxon>
        <taxon>Rhabditoidea</taxon>
        <taxon>Rhabditidae</taxon>
        <taxon>Mesorhabditinae</taxon>
        <taxon>Mesorhabditis</taxon>
    </lineage>
</organism>
<evidence type="ECO:0000256" key="1">
    <source>
        <dbReference type="ARBA" id="ARBA00004651"/>
    </source>
</evidence>
<feature type="transmembrane region" description="Helical" evidence="7">
    <location>
        <begin position="563"/>
        <end position="583"/>
    </location>
</feature>
<evidence type="ECO:0000256" key="2">
    <source>
        <dbReference type="ARBA" id="ARBA00022475"/>
    </source>
</evidence>
<dbReference type="Gene3D" id="3.90.1150.10">
    <property type="entry name" value="Aspartate Aminotransferase, domain 1"/>
    <property type="match status" value="1"/>
</dbReference>
<feature type="non-terminal residue" evidence="8">
    <location>
        <position position="657"/>
    </location>
</feature>
<dbReference type="Pfam" id="PF09594">
    <property type="entry name" value="GT87"/>
    <property type="match status" value="2"/>
</dbReference>
<evidence type="ECO:0000256" key="6">
    <source>
        <dbReference type="ARBA" id="ARBA00023136"/>
    </source>
</evidence>
<reference evidence="8" key="1">
    <citation type="submission" date="2023-06" db="EMBL/GenBank/DDBJ databases">
        <authorList>
            <person name="Delattre M."/>
        </authorList>
    </citation>
    <scope>NUCLEOTIDE SEQUENCE</scope>
    <source>
        <strain evidence="8">AF72</strain>
    </source>
</reference>
<proteinExistence type="predicted"/>
<evidence type="ECO:0000313" key="8">
    <source>
        <dbReference type="EMBL" id="CAJ0557421.1"/>
    </source>
</evidence>
<evidence type="ECO:0000256" key="4">
    <source>
        <dbReference type="ARBA" id="ARBA00022692"/>
    </source>
</evidence>
<keyword evidence="9" id="KW-1185">Reference proteome</keyword>
<sequence length="657" mass="71829">MSAPVALRARAREYTQLQAQKLALDLTRELLTLPGDGDFRDGSGTDCRNYGGLTGLPELRAIFGELLGIPVANLLAGNNASLEIMHDNVVFSLLHGTPDSARPWAQEEKIKFLCPAPGYDRHFAITESLGIEMIAVPMNHDGPDVVKIAELVASDPQIKGMWAVPVYANPTGAVYSKKLSGRSRRCRRPRRTSACTGTTPEAGHPNRPLVFASTSKITFAGAGVSFFGSSAENLAWYQKFLASPPAFLRQCRRRSVRTWRSIARSSHPFELVLRILEDRLGASKVASWTEPKGGYFISLDVVDGTAKRVIELAKNAGIALTAAGSGFPYSTDPDDRNIRLAPSFPSTAELEVAMDGVATCVLLAATESLTGAINASDGPSFEAHTAKSESVIEADIPRRSLRVGVLGFSVLGVLAVASVLMVLFAVPMNTRPRRDDVHVHPVCGFAVHGVGGARSNRRLSWTGLNIAALFAVIVLCWKYLGYRLDVKAYAVSALATTIFLFMEPIRTTLWLGQINIFLLLLIVWDLSRDEKSRSEGRGRHRRRREAHPAFFWAYLFITRQWRALVTAVVTFAATVAIGFVVIYNDAYKYWTEHSCRQRTRRTDGCSQPVRVRSDRSAHSHPTPSRVLVLVFSALAVCLGLVPRGLLTGTARNCSASP</sequence>
<keyword evidence="4 7" id="KW-0812">Transmembrane</keyword>
<dbReference type="Proteomes" id="UP001177023">
    <property type="component" value="Unassembled WGS sequence"/>
</dbReference>
<keyword evidence="6 7" id="KW-0472">Membrane</keyword>
<dbReference type="GO" id="GO:0005886">
    <property type="term" value="C:plasma membrane"/>
    <property type="evidence" value="ECO:0007669"/>
    <property type="project" value="UniProtKB-SubCell"/>
</dbReference>
<dbReference type="GO" id="GO:0004069">
    <property type="term" value="F:L-aspartate:2-oxoglutarate aminotransferase activity"/>
    <property type="evidence" value="ECO:0007669"/>
    <property type="project" value="InterPro"/>
</dbReference>
<dbReference type="InterPro" id="IPR015424">
    <property type="entry name" value="PyrdxlP-dep_Trfase"/>
</dbReference>